<dbReference type="Proteomes" id="UP000019804">
    <property type="component" value="Unassembled WGS sequence"/>
</dbReference>
<dbReference type="HOGENOM" id="CLU_3142777_0_0_1"/>
<sequence length="49" mass="5183">MTFGPSPARVLPPLPAGDWNDGLAALQANTGQPYFARVSRIAFPAVKNT</sequence>
<dbReference type="GeneID" id="63702693"/>
<protein>
    <submittedName>
        <fullName evidence="1">Uncharacterized protein</fullName>
    </submittedName>
</protein>
<dbReference type="AlphaFoldDB" id="A0A017SK58"/>
<accession>A0A017SK58</accession>
<dbReference type="OrthoDB" id="2687876at2759"/>
<name>A0A017SK58_ASPRC</name>
<gene>
    <name evidence="1" type="ORF">EURHEDRAFT_553165</name>
</gene>
<keyword evidence="2" id="KW-1185">Reference proteome</keyword>
<evidence type="ECO:0000313" key="2">
    <source>
        <dbReference type="Proteomes" id="UP000019804"/>
    </source>
</evidence>
<dbReference type="RefSeq" id="XP_040640697.1">
    <property type="nucleotide sequence ID" value="XM_040787569.1"/>
</dbReference>
<proteinExistence type="predicted"/>
<dbReference type="STRING" id="1388766.A0A017SK58"/>
<organism evidence="1 2">
    <name type="scientific">Aspergillus ruber (strain CBS 135680)</name>
    <dbReference type="NCBI Taxonomy" id="1388766"/>
    <lineage>
        <taxon>Eukaryota</taxon>
        <taxon>Fungi</taxon>
        <taxon>Dikarya</taxon>
        <taxon>Ascomycota</taxon>
        <taxon>Pezizomycotina</taxon>
        <taxon>Eurotiomycetes</taxon>
        <taxon>Eurotiomycetidae</taxon>
        <taxon>Eurotiales</taxon>
        <taxon>Aspergillaceae</taxon>
        <taxon>Aspergillus</taxon>
        <taxon>Aspergillus subgen. Aspergillus</taxon>
    </lineage>
</organism>
<reference evidence="2" key="1">
    <citation type="journal article" date="2014" name="Nat. Commun.">
        <title>Genomic adaptations of the halophilic Dead Sea filamentous fungus Eurotium rubrum.</title>
        <authorList>
            <person name="Kis-Papo T."/>
            <person name="Weig A.R."/>
            <person name="Riley R."/>
            <person name="Persoh D."/>
            <person name="Salamov A."/>
            <person name="Sun H."/>
            <person name="Lipzen A."/>
            <person name="Wasser S.P."/>
            <person name="Rambold G."/>
            <person name="Grigoriev I.V."/>
            <person name="Nevo E."/>
        </authorList>
    </citation>
    <scope>NUCLEOTIDE SEQUENCE [LARGE SCALE GENOMIC DNA]</scope>
    <source>
        <strain evidence="2">CBS 135680</strain>
    </source>
</reference>
<dbReference type="EMBL" id="KK088417">
    <property type="protein sequence ID" value="EYE97009.1"/>
    <property type="molecule type" value="Genomic_DNA"/>
</dbReference>
<evidence type="ECO:0000313" key="1">
    <source>
        <dbReference type="EMBL" id="EYE97009.1"/>
    </source>
</evidence>